<keyword evidence="1" id="KW-0521">NADP</keyword>
<sequence>MKAIRHHRFGDPEVLVLDELPTPEPTPAEVLIRIEAAAVNHYDILSRRGIRADLPLPRIVGIDCAGYVEVYRGERTDLPVGQPVVVLGERLGNGGPGAYATHVCIAEEEVFPLPASLDIVTAACLGISYLTAWYALVEGERARAGDWLFIPGAGGGVGSAALQIAAALGLRVIATSGTAAKCAQAVALGAAACVNYREEDVAAAVRRLTGGRGVQLALNAVGGAVVQQSLDCLEQGGTLLAVGTAYGRPFSFDGFDFLVRELRIEGINITHQSSVQRHAMLLKLAEHIAAGRIRVQIDRALPLAAAAQAHRLIEERAHFGKVLLLP</sequence>
<dbReference type="RefSeq" id="WP_230843580.1">
    <property type="nucleotide sequence ID" value="NZ_CP063845.1"/>
</dbReference>
<dbReference type="PANTHER" id="PTHR44154">
    <property type="entry name" value="QUINONE OXIDOREDUCTASE"/>
    <property type="match status" value="1"/>
</dbReference>
<dbReference type="InterPro" id="IPR013154">
    <property type="entry name" value="ADH-like_N"/>
</dbReference>
<dbReference type="Gene3D" id="3.90.180.10">
    <property type="entry name" value="Medium-chain alcohol dehydrogenases, catalytic domain"/>
    <property type="match status" value="1"/>
</dbReference>
<evidence type="ECO:0000313" key="4">
    <source>
        <dbReference type="Proteomes" id="UP001054846"/>
    </source>
</evidence>
<feature type="domain" description="Enoyl reductase (ER)" evidence="2">
    <location>
        <begin position="10"/>
        <end position="324"/>
    </location>
</feature>
<dbReference type="InterPro" id="IPR020843">
    <property type="entry name" value="ER"/>
</dbReference>
<dbReference type="SMART" id="SM00829">
    <property type="entry name" value="PKS_ER"/>
    <property type="match status" value="1"/>
</dbReference>
<dbReference type="SUPFAM" id="SSF51735">
    <property type="entry name" value="NAD(P)-binding Rossmann-fold domains"/>
    <property type="match status" value="1"/>
</dbReference>
<reference evidence="3 4" key="1">
    <citation type="journal article" date="2021" name="Genome Biol. Evol.">
        <title>Complete Genome Sequencing of a Novel Gloeobacter Species from a Waterfall Cave in Mexico.</title>
        <authorList>
            <person name="Saw J.H."/>
            <person name="Cardona T."/>
            <person name="Montejano G."/>
        </authorList>
    </citation>
    <scope>NUCLEOTIDE SEQUENCE [LARGE SCALE GENOMIC DNA]</scope>
    <source>
        <strain evidence="3">MG652769</strain>
    </source>
</reference>
<dbReference type="InterPro" id="IPR051603">
    <property type="entry name" value="Zinc-ADH_QOR/CCCR"/>
</dbReference>
<accession>A0ABY3PRI1</accession>
<organism evidence="3 4">
    <name type="scientific">Gloeobacter morelensis MG652769</name>
    <dbReference type="NCBI Taxonomy" id="2781736"/>
    <lineage>
        <taxon>Bacteria</taxon>
        <taxon>Bacillati</taxon>
        <taxon>Cyanobacteriota</taxon>
        <taxon>Cyanophyceae</taxon>
        <taxon>Gloeobacterales</taxon>
        <taxon>Gloeobacteraceae</taxon>
        <taxon>Gloeobacter</taxon>
        <taxon>Gloeobacter morelensis</taxon>
    </lineage>
</organism>
<dbReference type="InterPro" id="IPR011032">
    <property type="entry name" value="GroES-like_sf"/>
</dbReference>
<evidence type="ECO:0000313" key="3">
    <source>
        <dbReference type="EMBL" id="UFP96335.1"/>
    </source>
</evidence>
<evidence type="ECO:0000256" key="1">
    <source>
        <dbReference type="ARBA" id="ARBA00022857"/>
    </source>
</evidence>
<dbReference type="EMBL" id="CP063845">
    <property type="protein sequence ID" value="UFP96335.1"/>
    <property type="molecule type" value="Genomic_DNA"/>
</dbReference>
<dbReference type="InterPro" id="IPR036291">
    <property type="entry name" value="NAD(P)-bd_dom_sf"/>
</dbReference>
<dbReference type="PANTHER" id="PTHR44154:SF1">
    <property type="entry name" value="QUINONE OXIDOREDUCTASE"/>
    <property type="match status" value="1"/>
</dbReference>
<evidence type="ECO:0000259" key="2">
    <source>
        <dbReference type="SMART" id="SM00829"/>
    </source>
</evidence>
<gene>
    <name evidence="3" type="ORF">ISF26_09040</name>
</gene>
<protein>
    <submittedName>
        <fullName evidence="3">Zinc-binding alcohol dehydrogenase family protein</fullName>
    </submittedName>
</protein>
<dbReference type="SUPFAM" id="SSF50129">
    <property type="entry name" value="GroES-like"/>
    <property type="match status" value="1"/>
</dbReference>
<dbReference type="Gene3D" id="3.40.50.720">
    <property type="entry name" value="NAD(P)-binding Rossmann-like Domain"/>
    <property type="match status" value="1"/>
</dbReference>
<proteinExistence type="predicted"/>
<dbReference type="Pfam" id="PF00107">
    <property type="entry name" value="ADH_zinc_N"/>
    <property type="match status" value="1"/>
</dbReference>
<dbReference type="InterPro" id="IPR013149">
    <property type="entry name" value="ADH-like_C"/>
</dbReference>
<name>A0ABY3PRI1_9CYAN</name>
<dbReference type="Proteomes" id="UP001054846">
    <property type="component" value="Chromosome"/>
</dbReference>
<dbReference type="Pfam" id="PF08240">
    <property type="entry name" value="ADH_N"/>
    <property type="match status" value="1"/>
</dbReference>
<keyword evidence="4" id="KW-1185">Reference proteome</keyword>